<dbReference type="Proteomes" id="UP001476798">
    <property type="component" value="Unassembled WGS sequence"/>
</dbReference>
<feature type="region of interest" description="Disordered" evidence="1">
    <location>
        <begin position="123"/>
        <end position="151"/>
    </location>
</feature>
<proteinExistence type="predicted"/>
<organism evidence="2 3">
    <name type="scientific">Goodea atripinnis</name>
    <dbReference type="NCBI Taxonomy" id="208336"/>
    <lineage>
        <taxon>Eukaryota</taxon>
        <taxon>Metazoa</taxon>
        <taxon>Chordata</taxon>
        <taxon>Craniata</taxon>
        <taxon>Vertebrata</taxon>
        <taxon>Euteleostomi</taxon>
        <taxon>Actinopterygii</taxon>
        <taxon>Neopterygii</taxon>
        <taxon>Teleostei</taxon>
        <taxon>Neoteleostei</taxon>
        <taxon>Acanthomorphata</taxon>
        <taxon>Ovalentaria</taxon>
        <taxon>Atherinomorphae</taxon>
        <taxon>Cyprinodontiformes</taxon>
        <taxon>Goodeidae</taxon>
        <taxon>Goodea</taxon>
    </lineage>
</organism>
<evidence type="ECO:0000256" key="1">
    <source>
        <dbReference type="SAM" id="MobiDB-lite"/>
    </source>
</evidence>
<feature type="compositionally biased region" description="Acidic residues" evidence="1">
    <location>
        <begin position="137"/>
        <end position="151"/>
    </location>
</feature>
<keyword evidence="3" id="KW-1185">Reference proteome</keyword>
<accession>A0ABV0NJT7</accession>
<evidence type="ECO:0000313" key="2">
    <source>
        <dbReference type="EMBL" id="MEQ2171652.1"/>
    </source>
</evidence>
<gene>
    <name evidence="2" type="ORF">GOODEAATRI_013084</name>
</gene>
<name>A0ABV0NJT7_9TELE</name>
<comment type="caution">
    <text evidence="2">The sequence shown here is derived from an EMBL/GenBank/DDBJ whole genome shotgun (WGS) entry which is preliminary data.</text>
</comment>
<feature type="non-terminal residue" evidence="2">
    <location>
        <position position="1"/>
    </location>
</feature>
<feature type="non-terminal residue" evidence="2">
    <location>
        <position position="187"/>
    </location>
</feature>
<evidence type="ECO:0000313" key="3">
    <source>
        <dbReference type="Proteomes" id="UP001476798"/>
    </source>
</evidence>
<sequence length="187" mass="20271">INAPLPNHGYRGPKLCPCGNKMSSWDTHPVCLGVVHASTALTSTEECIYCASFPRKLLRRRLARQVSLSGRDPVMCGSAMLEGEAAVEPLATPGPSWADADPQLMPSALPVLQTDQVCDGLAISQSFPEGDGNEDRAESDDSELMLSDDEDEESTVLVSCVKLQSLRQGMMTASLQRCVPWTWMCKT</sequence>
<dbReference type="EMBL" id="JAHRIO010040843">
    <property type="protein sequence ID" value="MEQ2171652.1"/>
    <property type="molecule type" value="Genomic_DNA"/>
</dbReference>
<reference evidence="2 3" key="1">
    <citation type="submission" date="2021-06" db="EMBL/GenBank/DDBJ databases">
        <authorList>
            <person name="Palmer J.M."/>
        </authorList>
    </citation>
    <scope>NUCLEOTIDE SEQUENCE [LARGE SCALE GENOMIC DNA]</scope>
    <source>
        <strain evidence="2 3">GA_2019</strain>
        <tissue evidence="2">Muscle</tissue>
    </source>
</reference>
<protein>
    <submittedName>
        <fullName evidence="2">Uncharacterized protein</fullName>
    </submittedName>
</protein>